<proteinExistence type="predicted"/>
<evidence type="ECO:0000313" key="2">
    <source>
        <dbReference type="Proteomes" id="UP001055879"/>
    </source>
</evidence>
<dbReference type="EMBL" id="CM042052">
    <property type="protein sequence ID" value="KAI3718636.1"/>
    <property type="molecule type" value="Genomic_DNA"/>
</dbReference>
<reference evidence="2" key="1">
    <citation type="journal article" date="2022" name="Mol. Ecol. Resour.">
        <title>The genomes of chicory, endive, great burdock and yacon provide insights into Asteraceae palaeo-polyploidization history and plant inulin production.</title>
        <authorList>
            <person name="Fan W."/>
            <person name="Wang S."/>
            <person name="Wang H."/>
            <person name="Wang A."/>
            <person name="Jiang F."/>
            <person name="Liu H."/>
            <person name="Zhao H."/>
            <person name="Xu D."/>
            <person name="Zhang Y."/>
        </authorList>
    </citation>
    <scope>NUCLEOTIDE SEQUENCE [LARGE SCALE GENOMIC DNA]</scope>
    <source>
        <strain evidence="2">cv. Niubang</strain>
    </source>
</reference>
<keyword evidence="2" id="KW-1185">Reference proteome</keyword>
<protein>
    <submittedName>
        <fullName evidence="1">Uncharacterized protein</fullName>
    </submittedName>
</protein>
<sequence length="107" mass="12196">MLRQFPFSGSCKIGSTAANSNMKKTQQQGGEGRPFILEFVKKIQQQLDRERVSMKSDERIGSTAANSNMKKTQQQGGEGRPFILEFVKKIQQQLDRERVSMKSDERV</sequence>
<organism evidence="1 2">
    <name type="scientific">Arctium lappa</name>
    <name type="common">Greater burdock</name>
    <name type="synonym">Lappa major</name>
    <dbReference type="NCBI Taxonomy" id="4217"/>
    <lineage>
        <taxon>Eukaryota</taxon>
        <taxon>Viridiplantae</taxon>
        <taxon>Streptophyta</taxon>
        <taxon>Embryophyta</taxon>
        <taxon>Tracheophyta</taxon>
        <taxon>Spermatophyta</taxon>
        <taxon>Magnoliopsida</taxon>
        <taxon>eudicotyledons</taxon>
        <taxon>Gunneridae</taxon>
        <taxon>Pentapetalae</taxon>
        <taxon>asterids</taxon>
        <taxon>campanulids</taxon>
        <taxon>Asterales</taxon>
        <taxon>Asteraceae</taxon>
        <taxon>Carduoideae</taxon>
        <taxon>Cardueae</taxon>
        <taxon>Arctiinae</taxon>
        <taxon>Arctium</taxon>
    </lineage>
</organism>
<name>A0ACB9BA34_ARCLA</name>
<comment type="caution">
    <text evidence="1">The sequence shown here is derived from an EMBL/GenBank/DDBJ whole genome shotgun (WGS) entry which is preliminary data.</text>
</comment>
<accession>A0ACB9BA34</accession>
<gene>
    <name evidence="1" type="ORF">L6452_19515</name>
</gene>
<dbReference type="Proteomes" id="UP001055879">
    <property type="component" value="Linkage Group LG06"/>
</dbReference>
<evidence type="ECO:0000313" key="1">
    <source>
        <dbReference type="EMBL" id="KAI3718636.1"/>
    </source>
</evidence>
<reference evidence="1 2" key="2">
    <citation type="journal article" date="2022" name="Mol. Ecol. Resour.">
        <title>The genomes of chicory, endive, great burdock and yacon provide insights into Asteraceae paleo-polyploidization history and plant inulin production.</title>
        <authorList>
            <person name="Fan W."/>
            <person name="Wang S."/>
            <person name="Wang H."/>
            <person name="Wang A."/>
            <person name="Jiang F."/>
            <person name="Liu H."/>
            <person name="Zhao H."/>
            <person name="Xu D."/>
            <person name="Zhang Y."/>
        </authorList>
    </citation>
    <scope>NUCLEOTIDE SEQUENCE [LARGE SCALE GENOMIC DNA]</scope>
    <source>
        <strain evidence="2">cv. Niubang</strain>
    </source>
</reference>